<dbReference type="PANTHER" id="PTHR42693">
    <property type="entry name" value="ARYLSULFATASE FAMILY MEMBER"/>
    <property type="match status" value="1"/>
</dbReference>
<keyword evidence="5 10" id="KW-0378">Hydrolase</keyword>
<evidence type="ECO:0000313" key="11">
    <source>
        <dbReference type="Proteomes" id="UP000319342"/>
    </source>
</evidence>
<evidence type="ECO:0000256" key="3">
    <source>
        <dbReference type="ARBA" id="ARBA00022723"/>
    </source>
</evidence>
<dbReference type="EMBL" id="CP036290">
    <property type="protein sequence ID" value="QDU86642.1"/>
    <property type="molecule type" value="Genomic_DNA"/>
</dbReference>
<evidence type="ECO:0000313" key="10">
    <source>
        <dbReference type="EMBL" id="QDU86642.1"/>
    </source>
</evidence>
<dbReference type="Pfam" id="PF00884">
    <property type="entry name" value="Sulfatase"/>
    <property type="match status" value="1"/>
</dbReference>
<evidence type="ECO:0000256" key="8">
    <source>
        <dbReference type="SAM" id="SignalP"/>
    </source>
</evidence>
<dbReference type="RefSeq" id="WP_145192236.1">
    <property type="nucleotide sequence ID" value="NZ_CP036290.1"/>
</dbReference>
<evidence type="ECO:0000259" key="9">
    <source>
        <dbReference type="Pfam" id="PF00884"/>
    </source>
</evidence>
<feature type="signal peptide" evidence="8">
    <location>
        <begin position="1"/>
        <end position="18"/>
    </location>
</feature>
<dbReference type="AlphaFoldDB" id="A0A518D587"/>
<accession>A0A518D587</accession>
<dbReference type="Gene3D" id="3.30.1120.10">
    <property type="match status" value="1"/>
</dbReference>
<feature type="domain" description="Sulfatase N-terminal" evidence="9">
    <location>
        <begin position="34"/>
        <end position="378"/>
    </location>
</feature>
<feature type="region of interest" description="Disordered" evidence="7">
    <location>
        <begin position="314"/>
        <end position="333"/>
    </location>
</feature>
<gene>
    <name evidence="10" type="primary">atsA_7</name>
    <name evidence="10" type="ORF">Pla163_37930</name>
</gene>
<dbReference type="EC" id="3.1.6.1" evidence="10"/>
<dbReference type="InterPro" id="IPR050738">
    <property type="entry name" value="Sulfatase"/>
</dbReference>
<dbReference type="GO" id="GO:0046872">
    <property type="term" value="F:metal ion binding"/>
    <property type="evidence" value="ECO:0007669"/>
    <property type="project" value="UniProtKB-KW"/>
</dbReference>
<comment type="similarity">
    <text evidence="2">Belongs to the sulfatase family.</text>
</comment>
<sequence precursor="true">MLRLLLLAVVALSSAACAVPLAAGANGAVHTSRPNIVLFVVDDLGWQDLSVPLADAPTPFNARYVTPAFERLAREGVRFTDGYASAPVCTPTRAAILTGRSPGASHITYWVRNAGRDTSREWKGLVPPQWRVDGVQPGEVTLPGLLTAAGYRTIHVGKAHWGAVGTPGADPLALGFDVNVAGHGLGAPGSYFAQDGFGAGGAWAVPGLEDVHGSDAFLTEVLAERACDELRRAVDEAPDRPFFLHLAPYAVHTPIQLNPRYAELYAELPARERAYASLVTSADAMLGAALDLLDELHLAGDTLVVFTSDNGGLSAHGRDGEPHTHNAPLASGKGSAYEGGVRVPWIVRWPGVAGANTVCREPVISHDLFPTLLAAAGVAIPVEHAQLVEGTDLRPVLRGEPGTGARPLFWHQPHFWGNAGPGIQPYSAVRLGDHKLIWFHGATDEPGRGLELYDLARDPGETRDLASSDPKRVDTMLADLDKWITTRNVQLSICRDDGTAILPPLEPSGGSNR</sequence>
<evidence type="ECO:0000256" key="1">
    <source>
        <dbReference type="ARBA" id="ARBA00001913"/>
    </source>
</evidence>
<keyword evidence="4 8" id="KW-0732">Signal</keyword>
<evidence type="ECO:0000256" key="5">
    <source>
        <dbReference type="ARBA" id="ARBA00022801"/>
    </source>
</evidence>
<keyword evidence="11" id="KW-1185">Reference proteome</keyword>
<feature type="chain" id="PRO_5021856061" evidence="8">
    <location>
        <begin position="19"/>
        <end position="513"/>
    </location>
</feature>
<dbReference type="Gene3D" id="3.40.720.10">
    <property type="entry name" value="Alkaline Phosphatase, subunit A"/>
    <property type="match status" value="1"/>
</dbReference>
<name>A0A518D587_9BACT</name>
<dbReference type="PROSITE" id="PS51257">
    <property type="entry name" value="PROKAR_LIPOPROTEIN"/>
    <property type="match status" value="1"/>
</dbReference>
<dbReference type="PANTHER" id="PTHR42693:SF42">
    <property type="entry name" value="ARYLSULFATASE G"/>
    <property type="match status" value="1"/>
</dbReference>
<dbReference type="Proteomes" id="UP000319342">
    <property type="component" value="Chromosome"/>
</dbReference>
<keyword evidence="3" id="KW-0479">Metal-binding</keyword>
<evidence type="ECO:0000256" key="7">
    <source>
        <dbReference type="SAM" id="MobiDB-lite"/>
    </source>
</evidence>
<keyword evidence="6" id="KW-0106">Calcium</keyword>
<dbReference type="InterPro" id="IPR017850">
    <property type="entry name" value="Alkaline_phosphatase_core_sf"/>
</dbReference>
<evidence type="ECO:0000256" key="4">
    <source>
        <dbReference type="ARBA" id="ARBA00022729"/>
    </source>
</evidence>
<dbReference type="OrthoDB" id="9783154at2"/>
<dbReference type="InterPro" id="IPR024607">
    <property type="entry name" value="Sulfatase_CS"/>
</dbReference>
<evidence type="ECO:0000256" key="2">
    <source>
        <dbReference type="ARBA" id="ARBA00008779"/>
    </source>
</evidence>
<reference evidence="10 11" key="1">
    <citation type="submission" date="2019-02" db="EMBL/GenBank/DDBJ databases">
        <title>Deep-cultivation of Planctomycetes and their phenomic and genomic characterization uncovers novel biology.</title>
        <authorList>
            <person name="Wiegand S."/>
            <person name="Jogler M."/>
            <person name="Boedeker C."/>
            <person name="Pinto D."/>
            <person name="Vollmers J."/>
            <person name="Rivas-Marin E."/>
            <person name="Kohn T."/>
            <person name="Peeters S.H."/>
            <person name="Heuer A."/>
            <person name="Rast P."/>
            <person name="Oberbeckmann S."/>
            <person name="Bunk B."/>
            <person name="Jeske O."/>
            <person name="Meyerdierks A."/>
            <person name="Storesund J.E."/>
            <person name="Kallscheuer N."/>
            <person name="Luecker S."/>
            <person name="Lage O.M."/>
            <person name="Pohl T."/>
            <person name="Merkel B.J."/>
            <person name="Hornburger P."/>
            <person name="Mueller R.-W."/>
            <person name="Bruemmer F."/>
            <person name="Labrenz M."/>
            <person name="Spormann A.M."/>
            <person name="Op den Camp H."/>
            <person name="Overmann J."/>
            <person name="Amann R."/>
            <person name="Jetten M.S.M."/>
            <person name="Mascher T."/>
            <person name="Medema M.H."/>
            <person name="Devos D.P."/>
            <person name="Kaster A.-K."/>
            <person name="Ovreas L."/>
            <person name="Rohde M."/>
            <person name="Galperin M.Y."/>
            <person name="Jogler C."/>
        </authorList>
    </citation>
    <scope>NUCLEOTIDE SEQUENCE [LARGE SCALE GENOMIC DNA]</scope>
    <source>
        <strain evidence="10 11">Pla163</strain>
    </source>
</reference>
<protein>
    <submittedName>
        <fullName evidence="10">Arylsulfatase</fullName>
        <ecNumber evidence="10">3.1.6.1</ecNumber>
    </submittedName>
</protein>
<dbReference type="CDD" id="cd16144">
    <property type="entry name" value="ARS_like"/>
    <property type="match status" value="1"/>
</dbReference>
<evidence type="ECO:0000256" key="6">
    <source>
        <dbReference type="ARBA" id="ARBA00022837"/>
    </source>
</evidence>
<dbReference type="SUPFAM" id="SSF53649">
    <property type="entry name" value="Alkaline phosphatase-like"/>
    <property type="match status" value="1"/>
</dbReference>
<dbReference type="PROSITE" id="PS00523">
    <property type="entry name" value="SULFATASE_1"/>
    <property type="match status" value="1"/>
</dbReference>
<organism evidence="10 11">
    <name type="scientific">Rohdeia mirabilis</name>
    <dbReference type="NCBI Taxonomy" id="2528008"/>
    <lineage>
        <taxon>Bacteria</taxon>
        <taxon>Pseudomonadati</taxon>
        <taxon>Planctomycetota</taxon>
        <taxon>Planctomycetia</taxon>
        <taxon>Planctomycetia incertae sedis</taxon>
        <taxon>Rohdeia</taxon>
    </lineage>
</organism>
<dbReference type="GO" id="GO:0004065">
    <property type="term" value="F:arylsulfatase activity"/>
    <property type="evidence" value="ECO:0007669"/>
    <property type="project" value="UniProtKB-EC"/>
</dbReference>
<proteinExistence type="inferred from homology"/>
<dbReference type="InterPro" id="IPR000917">
    <property type="entry name" value="Sulfatase_N"/>
</dbReference>
<comment type="cofactor">
    <cofactor evidence="1">
        <name>Ca(2+)</name>
        <dbReference type="ChEBI" id="CHEBI:29108"/>
    </cofactor>
</comment>